<dbReference type="AlphaFoldDB" id="A0A5J5GL73"/>
<feature type="transmembrane region" description="Helical" evidence="9">
    <location>
        <begin position="234"/>
        <end position="253"/>
    </location>
</feature>
<evidence type="ECO:0000259" key="11">
    <source>
        <dbReference type="Pfam" id="PF06808"/>
    </source>
</evidence>
<sequence>MVLVCTDVVSRAFANSPIAGVAEVVSFSVPATVFLALPYCIRTGRFLRADFLLQRLEPRSPRGGALLNLVFNAVGVVVFAKITQTVWPRLLDQIEEAEFFGAIGAFTAPVWPFTTGILVGAVLAALQFALMTLQEARDFRSALATDRDGSTVFALVVVFLVVCGAGLVYLVTGDLSRVDVGIFSIIGMLALVLSGMHLASALIVLSFLGIWMIRGTAAVAEGSLAIATTGSINSYAFAVIPLFVLMGLFIEVADVGRDAFSVLARLLRRIRGGLGIATVFANGIFAAITGSTIASATVFTRVAAPPMISNGYTSRFAVGVVAGSSVLGMLIPPSILLLIFGLIAEVSIGALFTAAILPGLLLASAFALLVLGLSWFAPDFVGNSMPVEDMESVTLGEVARRLLPIVLLVALVLGGIYGGFFTPTESGAVGAAGAFIIALVRRSLSLQRLRTILLETAEISGSILFLVVAANLYSRMLTLSAIPQSITDWVIAAELGMMAFLLLYLVIVVLLGMILDSVSIMLVLLPLMLPIVQSLGGDLVWFGIVTVVAVEIGLLTPPFGLAVYVVKGTLPPGTATLGDIFKGAAPFVLTMLAVVLILMAFPAISLALL</sequence>
<protein>
    <submittedName>
        <fullName evidence="12">TRAP transporter large permease subunit</fullName>
    </submittedName>
</protein>
<keyword evidence="6 9" id="KW-1133">Transmembrane helix</keyword>
<proteinExistence type="predicted"/>
<feature type="transmembrane region" description="Helical" evidence="9">
    <location>
        <begin position="316"/>
        <end position="344"/>
    </location>
</feature>
<feature type="transmembrane region" description="Helical" evidence="9">
    <location>
        <begin position="426"/>
        <end position="444"/>
    </location>
</feature>
<dbReference type="Proteomes" id="UP000326554">
    <property type="component" value="Unassembled WGS sequence"/>
</dbReference>
<evidence type="ECO:0000256" key="1">
    <source>
        <dbReference type="ARBA" id="ARBA00004429"/>
    </source>
</evidence>
<comment type="function">
    <text evidence="8">Part of the tripartite ATP-independent periplasmic (TRAP) transport system.</text>
</comment>
<evidence type="ECO:0000256" key="8">
    <source>
        <dbReference type="RuleBase" id="RU369079"/>
    </source>
</evidence>
<evidence type="ECO:0000256" key="7">
    <source>
        <dbReference type="ARBA" id="ARBA00023136"/>
    </source>
</evidence>
<evidence type="ECO:0000256" key="3">
    <source>
        <dbReference type="ARBA" id="ARBA00022475"/>
    </source>
</evidence>
<keyword evidence="2 8" id="KW-0813">Transport</keyword>
<dbReference type="NCBIfam" id="TIGR00786">
    <property type="entry name" value="dctM"/>
    <property type="match status" value="1"/>
</dbReference>
<accession>A0A5J5GL73</accession>
<feature type="transmembrane region" description="Helical" evidence="9">
    <location>
        <begin position="584"/>
        <end position="608"/>
    </location>
</feature>
<feature type="transmembrane region" description="Helical" evidence="9">
    <location>
        <begin position="62"/>
        <end position="82"/>
    </location>
</feature>
<dbReference type="GO" id="GO:0005886">
    <property type="term" value="C:plasma membrane"/>
    <property type="evidence" value="ECO:0007669"/>
    <property type="project" value="UniProtKB-SubCell"/>
</dbReference>
<reference evidence="12 13" key="1">
    <citation type="submission" date="2019-09" db="EMBL/GenBank/DDBJ databases">
        <authorList>
            <person name="Park J.-S."/>
            <person name="Choi H.-J."/>
        </authorList>
    </citation>
    <scope>NUCLEOTIDE SEQUENCE [LARGE SCALE GENOMIC DNA]</scope>
    <source>
        <strain evidence="12 13">176SS1-4</strain>
    </source>
</reference>
<evidence type="ECO:0000256" key="9">
    <source>
        <dbReference type="SAM" id="Phobius"/>
    </source>
</evidence>
<feature type="domain" description="Tripartite ATP-independent periplasmic transporters DctQ component" evidence="10">
    <location>
        <begin position="1"/>
        <end position="137"/>
    </location>
</feature>
<dbReference type="InterPro" id="IPR055348">
    <property type="entry name" value="DctQ"/>
</dbReference>
<feature type="transmembrane region" description="Helical" evidence="9">
    <location>
        <begin position="182"/>
        <end position="213"/>
    </location>
</feature>
<evidence type="ECO:0000256" key="2">
    <source>
        <dbReference type="ARBA" id="ARBA00022448"/>
    </source>
</evidence>
<feature type="transmembrane region" description="Helical" evidence="9">
    <location>
        <begin position="110"/>
        <end position="130"/>
    </location>
</feature>
<gene>
    <name evidence="12" type="ORF">F3S47_12125</name>
</gene>
<keyword evidence="3" id="KW-1003">Cell membrane</keyword>
<comment type="subcellular location">
    <subcellularLocation>
        <location evidence="1 8">Cell inner membrane</location>
        <topology evidence="1 8">Multi-pass membrane protein</topology>
    </subcellularLocation>
</comment>
<dbReference type="PANTHER" id="PTHR33362:SF5">
    <property type="entry name" value="C4-DICARBOXYLATE TRAP TRANSPORTER LARGE PERMEASE PROTEIN DCTM"/>
    <property type="match status" value="1"/>
</dbReference>
<evidence type="ECO:0000259" key="10">
    <source>
        <dbReference type="Pfam" id="PF04290"/>
    </source>
</evidence>
<organism evidence="12 13">
    <name type="scientific">Histidinibacterium aquaticum</name>
    <dbReference type="NCBI Taxonomy" id="2613962"/>
    <lineage>
        <taxon>Bacteria</taxon>
        <taxon>Pseudomonadati</taxon>
        <taxon>Pseudomonadota</taxon>
        <taxon>Alphaproteobacteria</taxon>
        <taxon>Rhodobacterales</taxon>
        <taxon>Paracoccaceae</taxon>
        <taxon>Histidinibacterium</taxon>
    </lineage>
</organism>
<dbReference type="Pfam" id="PF04290">
    <property type="entry name" value="DctQ"/>
    <property type="match status" value="1"/>
</dbReference>
<feature type="transmembrane region" description="Helical" evidence="9">
    <location>
        <begin position="456"/>
        <end position="477"/>
    </location>
</feature>
<evidence type="ECO:0000256" key="5">
    <source>
        <dbReference type="ARBA" id="ARBA00022692"/>
    </source>
</evidence>
<evidence type="ECO:0000313" key="13">
    <source>
        <dbReference type="Proteomes" id="UP000326554"/>
    </source>
</evidence>
<feature type="domain" description="TRAP C4-dicarboxylate transport system permease DctM subunit" evidence="11">
    <location>
        <begin position="186"/>
        <end position="604"/>
    </location>
</feature>
<dbReference type="InterPro" id="IPR004681">
    <property type="entry name" value="TRAP_DctM"/>
</dbReference>
<evidence type="ECO:0000313" key="12">
    <source>
        <dbReference type="EMBL" id="KAA9008378.1"/>
    </source>
</evidence>
<feature type="transmembrane region" description="Helical" evidence="9">
    <location>
        <begin position="398"/>
        <end position="420"/>
    </location>
</feature>
<feature type="transmembrane region" description="Helical" evidence="9">
    <location>
        <begin position="151"/>
        <end position="170"/>
    </location>
</feature>
<keyword evidence="13" id="KW-1185">Reference proteome</keyword>
<dbReference type="EMBL" id="VYQE01000003">
    <property type="protein sequence ID" value="KAA9008378.1"/>
    <property type="molecule type" value="Genomic_DNA"/>
</dbReference>
<keyword evidence="4 8" id="KW-0997">Cell inner membrane</keyword>
<dbReference type="PANTHER" id="PTHR33362">
    <property type="entry name" value="SIALIC ACID TRAP TRANSPORTER PERMEASE PROTEIN SIAT-RELATED"/>
    <property type="match status" value="1"/>
</dbReference>
<feature type="transmembrane region" description="Helical" evidence="9">
    <location>
        <begin position="497"/>
        <end position="527"/>
    </location>
</feature>
<feature type="transmembrane region" description="Helical" evidence="9">
    <location>
        <begin position="273"/>
        <end position="304"/>
    </location>
</feature>
<comment type="caution">
    <text evidence="12">The sequence shown here is derived from an EMBL/GenBank/DDBJ whole genome shotgun (WGS) entry which is preliminary data.</text>
</comment>
<keyword evidence="7 9" id="KW-0472">Membrane</keyword>
<evidence type="ECO:0000256" key="6">
    <source>
        <dbReference type="ARBA" id="ARBA00022989"/>
    </source>
</evidence>
<dbReference type="InterPro" id="IPR010656">
    <property type="entry name" value="DctM"/>
</dbReference>
<evidence type="ECO:0000256" key="4">
    <source>
        <dbReference type="ARBA" id="ARBA00022519"/>
    </source>
</evidence>
<feature type="transmembrane region" description="Helical" evidence="9">
    <location>
        <begin position="350"/>
        <end position="377"/>
    </location>
</feature>
<feature type="transmembrane region" description="Helical" evidence="9">
    <location>
        <begin position="539"/>
        <end position="564"/>
    </location>
</feature>
<name>A0A5J5GL73_9RHOB</name>
<feature type="transmembrane region" description="Helical" evidence="9">
    <location>
        <begin position="18"/>
        <end position="41"/>
    </location>
</feature>
<dbReference type="GO" id="GO:0022857">
    <property type="term" value="F:transmembrane transporter activity"/>
    <property type="evidence" value="ECO:0007669"/>
    <property type="project" value="UniProtKB-UniRule"/>
</dbReference>
<keyword evidence="5 9" id="KW-0812">Transmembrane</keyword>
<dbReference type="Pfam" id="PF06808">
    <property type="entry name" value="DctM"/>
    <property type="match status" value="1"/>
</dbReference>